<evidence type="ECO:0000313" key="2">
    <source>
        <dbReference type="Proteomes" id="UP001255416"/>
    </source>
</evidence>
<reference evidence="2" key="1">
    <citation type="submission" date="2023-05" db="EMBL/GenBank/DDBJ databases">
        <title>Sedimentitalea sp. nov. JM2-8.</title>
        <authorList>
            <person name="Huang J."/>
        </authorList>
    </citation>
    <scope>NUCLEOTIDE SEQUENCE [LARGE SCALE GENOMIC DNA]</scope>
    <source>
        <strain evidence="2">KHS03</strain>
    </source>
</reference>
<organism evidence="1 2">
    <name type="scientific">Sedimentitalea todarodis</name>
    <dbReference type="NCBI Taxonomy" id="1631240"/>
    <lineage>
        <taxon>Bacteria</taxon>
        <taxon>Pseudomonadati</taxon>
        <taxon>Pseudomonadota</taxon>
        <taxon>Alphaproteobacteria</taxon>
        <taxon>Rhodobacterales</taxon>
        <taxon>Paracoccaceae</taxon>
        <taxon>Sedimentitalea</taxon>
    </lineage>
</organism>
<proteinExistence type="predicted"/>
<evidence type="ECO:0000313" key="1">
    <source>
        <dbReference type="EMBL" id="MDU9006308.1"/>
    </source>
</evidence>
<dbReference type="Proteomes" id="UP001255416">
    <property type="component" value="Unassembled WGS sequence"/>
</dbReference>
<name>A0ABU3VJE1_9RHOB</name>
<dbReference type="PROSITE" id="PS51257">
    <property type="entry name" value="PROKAR_LIPOPROTEIN"/>
    <property type="match status" value="1"/>
</dbReference>
<dbReference type="RefSeq" id="WP_316781173.1">
    <property type="nucleotide sequence ID" value="NZ_JASMWN010000022.1"/>
</dbReference>
<comment type="caution">
    <text evidence="1">The sequence shown here is derived from an EMBL/GenBank/DDBJ whole genome shotgun (WGS) entry which is preliminary data.</text>
</comment>
<keyword evidence="2" id="KW-1185">Reference proteome</keyword>
<accession>A0ABU3VJE1</accession>
<sequence length="47" mass="4956">MSTSIRLVAAIGLVVAVAACDTSPREEFVVAEPQAVSIEPTYTGKYN</sequence>
<gene>
    <name evidence="1" type="ORF">QO231_20965</name>
</gene>
<protein>
    <submittedName>
        <fullName evidence="1">Uncharacterized protein</fullName>
    </submittedName>
</protein>
<dbReference type="EMBL" id="JASMWN010000022">
    <property type="protein sequence ID" value="MDU9006308.1"/>
    <property type="molecule type" value="Genomic_DNA"/>
</dbReference>